<proteinExistence type="predicted"/>
<evidence type="ECO:0000259" key="3">
    <source>
        <dbReference type="Pfam" id="PF25939"/>
    </source>
</evidence>
<keyword evidence="2" id="KW-0472">Membrane</keyword>
<keyword evidence="5" id="KW-1185">Reference proteome</keyword>
<dbReference type="EMBL" id="FODV01000037">
    <property type="protein sequence ID" value="SEP29833.1"/>
    <property type="molecule type" value="Genomic_DNA"/>
</dbReference>
<feature type="domain" description="DUF7982" evidence="3">
    <location>
        <begin position="19"/>
        <end position="283"/>
    </location>
</feature>
<reference evidence="5" key="1">
    <citation type="submission" date="2016-10" db="EMBL/GenBank/DDBJ databases">
        <authorList>
            <person name="Varghese N."/>
            <person name="Submissions S."/>
        </authorList>
    </citation>
    <scope>NUCLEOTIDE SEQUENCE [LARGE SCALE GENOMIC DNA]</scope>
    <source>
        <strain evidence="5">CGMCC 1.10121</strain>
    </source>
</reference>
<keyword evidence="2" id="KW-1133">Transmembrane helix</keyword>
<dbReference type="InterPro" id="IPR058288">
    <property type="entry name" value="DUF7982"/>
</dbReference>
<organism evidence="4 5">
    <name type="scientific">Halogranum amylolyticum</name>
    <dbReference type="NCBI Taxonomy" id="660520"/>
    <lineage>
        <taxon>Archaea</taxon>
        <taxon>Methanobacteriati</taxon>
        <taxon>Methanobacteriota</taxon>
        <taxon>Stenosarchaea group</taxon>
        <taxon>Halobacteria</taxon>
        <taxon>Halobacteriales</taxon>
        <taxon>Haloferacaceae</taxon>
    </lineage>
</organism>
<protein>
    <recommendedName>
        <fullName evidence="3">DUF7982 domain-containing protein</fullName>
    </recommendedName>
</protein>
<dbReference type="Pfam" id="PF25939">
    <property type="entry name" value="DUF7982"/>
    <property type="match status" value="1"/>
</dbReference>
<evidence type="ECO:0000256" key="1">
    <source>
        <dbReference type="SAM" id="MobiDB-lite"/>
    </source>
</evidence>
<dbReference type="RefSeq" id="WP_089828034.1">
    <property type="nucleotide sequence ID" value="NZ_FODV01000037.1"/>
</dbReference>
<evidence type="ECO:0000256" key="2">
    <source>
        <dbReference type="SAM" id="Phobius"/>
    </source>
</evidence>
<dbReference type="Proteomes" id="UP000199126">
    <property type="component" value="Unassembled WGS sequence"/>
</dbReference>
<evidence type="ECO:0000313" key="5">
    <source>
        <dbReference type="Proteomes" id="UP000199126"/>
    </source>
</evidence>
<feature type="transmembrane region" description="Helical" evidence="2">
    <location>
        <begin position="74"/>
        <end position="92"/>
    </location>
</feature>
<sequence length="289" mass="31593">MSSEPLQNGTSTETETAESDLRAEVELLEEENRRLREQYVHARRITYRRSALGLGVIGSIAALGAVVFPAAQTVLFALAGIGLFAAVLTYYLTPERFIAADVGERIYTAVMDNETALVDELSLSQNRLYVPHETETVRLFVPQHADYDLPADEALQATIVITDNEYERGLALTPTGRELFSEFEETTSGPVGSTPQELSTQLTDALTNVFELVETATAEVDREEGRLTVAVSNSAYQLADDVDHPVASFLAVGLTVGLETPIETEVTSDPSDDTDAFQVTCRWDVESSH</sequence>
<feature type="compositionally biased region" description="Polar residues" evidence="1">
    <location>
        <begin position="1"/>
        <end position="14"/>
    </location>
</feature>
<name>A0A1H8WQQ4_9EURY</name>
<dbReference type="OrthoDB" id="214277at2157"/>
<keyword evidence="2" id="KW-0812">Transmembrane</keyword>
<accession>A0A1H8WQQ4</accession>
<feature type="transmembrane region" description="Helical" evidence="2">
    <location>
        <begin position="51"/>
        <end position="68"/>
    </location>
</feature>
<evidence type="ECO:0000313" key="4">
    <source>
        <dbReference type="EMBL" id="SEP29833.1"/>
    </source>
</evidence>
<feature type="region of interest" description="Disordered" evidence="1">
    <location>
        <begin position="1"/>
        <end position="20"/>
    </location>
</feature>
<dbReference type="AlphaFoldDB" id="A0A1H8WQQ4"/>
<gene>
    <name evidence="4" type="ORF">SAMN04487948_13717</name>
</gene>